<dbReference type="InterPro" id="IPR015806">
    <property type="entry name" value="Pyrv_Knase_insert_dom_sf"/>
</dbReference>
<dbReference type="PRINTS" id="PR01050">
    <property type="entry name" value="PYRUVTKNASE"/>
</dbReference>
<dbReference type="InterPro" id="IPR011037">
    <property type="entry name" value="Pyrv_Knase-like_insert_dom_sf"/>
</dbReference>
<dbReference type="InterPro" id="IPR001697">
    <property type="entry name" value="Pyr_Knase"/>
</dbReference>
<dbReference type="GO" id="GO:0005524">
    <property type="term" value="F:ATP binding"/>
    <property type="evidence" value="ECO:0007669"/>
    <property type="project" value="UniProtKB-KW"/>
</dbReference>
<name>A0A0L7QK26_9HYME</name>
<accession>A0A0L7QK26</accession>
<evidence type="ECO:0000256" key="6">
    <source>
        <dbReference type="ARBA" id="ARBA00022723"/>
    </source>
</evidence>
<dbReference type="InterPro" id="IPR015793">
    <property type="entry name" value="Pyrv_Knase_brl"/>
</dbReference>
<evidence type="ECO:0000313" key="17">
    <source>
        <dbReference type="Proteomes" id="UP000053825"/>
    </source>
</evidence>
<evidence type="ECO:0000256" key="3">
    <source>
        <dbReference type="ARBA" id="ARBA00008663"/>
    </source>
</evidence>
<dbReference type="SUPFAM" id="SSF52935">
    <property type="entry name" value="PK C-terminal domain-like"/>
    <property type="match status" value="1"/>
</dbReference>
<evidence type="ECO:0000256" key="12">
    <source>
        <dbReference type="ARBA" id="ARBA00023317"/>
    </source>
</evidence>
<dbReference type="Gene3D" id="3.40.1380.20">
    <property type="entry name" value="Pyruvate kinase, C-terminal domain"/>
    <property type="match status" value="1"/>
</dbReference>
<feature type="domain" description="Pyruvate kinase C-terminal" evidence="15">
    <location>
        <begin position="404"/>
        <end position="522"/>
    </location>
</feature>
<dbReference type="InterPro" id="IPR036918">
    <property type="entry name" value="Pyrv_Knase_C_sf"/>
</dbReference>
<evidence type="ECO:0000313" key="16">
    <source>
        <dbReference type="EMBL" id="KOC58949.1"/>
    </source>
</evidence>
<evidence type="ECO:0000256" key="2">
    <source>
        <dbReference type="ARBA" id="ARBA00004997"/>
    </source>
</evidence>
<keyword evidence="5 13" id="KW-0808">Transferase</keyword>
<gene>
    <name evidence="16" type="ORF">WH47_00961</name>
</gene>
<dbReference type="EMBL" id="KQ415008">
    <property type="protein sequence ID" value="KOC58949.1"/>
    <property type="molecule type" value="Genomic_DNA"/>
</dbReference>
<keyword evidence="7" id="KW-0547">Nucleotide-binding</keyword>
<organism evidence="16 17">
    <name type="scientific">Habropoda laboriosa</name>
    <dbReference type="NCBI Taxonomy" id="597456"/>
    <lineage>
        <taxon>Eukaryota</taxon>
        <taxon>Metazoa</taxon>
        <taxon>Ecdysozoa</taxon>
        <taxon>Arthropoda</taxon>
        <taxon>Hexapoda</taxon>
        <taxon>Insecta</taxon>
        <taxon>Pterygota</taxon>
        <taxon>Neoptera</taxon>
        <taxon>Endopterygota</taxon>
        <taxon>Hymenoptera</taxon>
        <taxon>Apocrita</taxon>
        <taxon>Aculeata</taxon>
        <taxon>Apoidea</taxon>
        <taxon>Anthophila</taxon>
        <taxon>Apidae</taxon>
        <taxon>Habropoda</taxon>
    </lineage>
</organism>
<comment type="cofactor">
    <cofactor evidence="1">
        <name>K(+)</name>
        <dbReference type="ChEBI" id="CHEBI:29103"/>
    </cofactor>
</comment>
<keyword evidence="8 13" id="KW-0418">Kinase</keyword>
<dbReference type="GO" id="GO:0000287">
    <property type="term" value="F:magnesium ion binding"/>
    <property type="evidence" value="ECO:0007669"/>
    <property type="project" value="InterPro"/>
</dbReference>
<dbReference type="Gene3D" id="2.40.33.10">
    <property type="entry name" value="PK beta-barrel domain-like"/>
    <property type="match status" value="1"/>
</dbReference>
<evidence type="ECO:0000256" key="1">
    <source>
        <dbReference type="ARBA" id="ARBA00001958"/>
    </source>
</evidence>
<comment type="similarity">
    <text evidence="3 13">Belongs to the pyruvate kinase family.</text>
</comment>
<reference evidence="16 17" key="1">
    <citation type="submission" date="2015-07" db="EMBL/GenBank/DDBJ databases">
        <title>The genome of Habropoda laboriosa.</title>
        <authorList>
            <person name="Pan H."/>
            <person name="Kapheim K."/>
        </authorList>
    </citation>
    <scope>NUCLEOTIDE SEQUENCE [LARGE SCALE GENOMIC DNA]</scope>
    <source>
        <strain evidence="16">0110345459</strain>
    </source>
</reference>
<dbReference type="InterPro" id="IPR015813">
    <property type="entry name" value="Pyrv/PenolPyrv_kinase-like_dom"/>
</dbReference>
<keyword evidence="12 16" id="KW-0670">Pyruvate</keyword>
<dbReference type="GO" id="GO:0016301">
    <property type="term" value="F:kinase activity"/>
    <property type="evidence" value="ECO:0007669"/>
    <property type="project" value="UniProtKB-KW"/>
</dbReference>
<dbReference type="STRING" id="597456.A0A0L7QK26"/>
<dbReference type="GO" id="GO:0004743">
    <property type="term" value="F:pyruvate kinase activity"/>
    <property type="evidence" value="ECO:0007669"/>
    <property type="project" value="UniProtKB-EC"/>
</dbReference>
<evidence type="ECO:0000256" key="4">
    <source>
        <dbReference type="ARBA" id="ARBA00012142"/>
    </source>
</evidence>
<dbReference type="AlphaFoldDB" id="A0A0L7QK26"/>
<evidence type="ECO:0000256" key="5">
    <source>
        <dbReference type="ARBA" id="ARBA00022679"/>
    </source>
</evidence>
<dbReference type="InterPro" id="IPR040442">
    <property type="entry name" value="Pyrv_kinase-like_dom_sf"/>
</dbReference>
<comment type="pathway">
    <text evidence="2 13">Carbohydrate degradation; glycolysis; pyruvate from D-glyceraldehyde 3-phosphate: step 5/5.</text>
</comment>
<comment type="catalytic activity">
    <reaction evidence="13">
        <text>pyruvate + ATP = phosphoenolpyruvate + ADP + H(+)</text>
        <dbReference type="Rhea" id="RHEA:18157"/>
        <dbReference type="ChEBI" id="CHEBI:15361"/>
        <dbReference type="ChEBI" id="CHEBI:15378"/>
        <dbReference type="ChEBI" id="CHEBI:30616"/>
        <dbReference type="ChEBI" id="CHEBI:58702"/>
        <dbReference type="ChEBI" id="CHEBI:456216"/>
        <dbReference type="EC" id="2.7.1.40"/>
    </reaction>
</comment>
<dbReference type="Pfam" id="PF02887">
    <property type="entry name" value="PK_C"/>
    <property type="match status" value="1"/>
</dbReference>
<dbReference type="PANTHER" id="PTHR11817">
    <property type="entry name" value="PYRUVATE KINASE"/>
    <property type="match status" value="1"/>
</dbReference>
<evidence type="ECO:0000256" key="10">
    <source>
        <dbReference type="ARBA" id="ARBA00022842"/>
    </source>
</evidence>
<dbReference type="Proteomes" id="UP000053825">
    <property type="component" value="Unassembled WGS sequence"/>
</dbReference>
<protein>
    <recommendedName>
        <fullName evidence="4 13">Pyruvate kinase</fullName>
        <ecNumber evidence="4 13">2.7.1.40</ecNumber>
    </recommendedName>
</protein>
<evidence type="ECO:0000256" key="13">
    <source>
        <dbReference type="RuleBase" id="RU000504"/>
    </source>
</evidence>
<evidence type="ECO:0000259" key="14">
    <source>
        <dbReference type="Pfam" id="PF00224"/>
    </source>
</evidence>
<sequence>MIHLEDQFITDDQVKAAYQNTRLEHNVHLDINSSPKLARLTKIMVTLGKMNSHPDAIVDMMMAGANIVRLNMSHETEKWHAITVRSIREAGNRMYEFTSEVYPLGVAMNLRGPEIRTGGFHGDELCLGYAKLRTGNLVRLVTNDIAKRAGSAGCFWISYSELPRICRSGDRILIDRGTVLLQVTCIREKSLICKVVKGGTVRDDALVQLLDSIISLPQISEKDTQHVKLASALECDFVIVNHARNKEMIFSVKSRLKEMGITEICVAAKISTQQGLENFDEVLNVADAILIDRRSIEIDVGTEKLFLVEKILIAKCIKMGKPVALGFQVSNNGKLNIDMNLIANAVLNGVDAIFLKTGTLNAKETTKLLKDVDMVCREAESARWQKEIFDELSCKVPVPLDPAQAIIVGAVETSLKSNASAIIVTTTSGRSAILISMYRPRCPILAITRYGVVARLLQLYYGVHPFHYRTKPLCDWTKDMEIRIQNGVDSLRRKKYIKIGDPIVIVSGWRQGAGFTNCVRIIYVSPGHMENQTSNFEPCW</sequence>
<feature type="domain" description="Pyruvate kinase barrel" evidence="14">
    <location>
        <begin position="39"/>
        <end position="359"/>
    </location>
</feature>
<dbReference type="OrthoDB" id="108365at2759"/>
<evidence type="ECO:0000256" key="11">
    <source>
        <dbReference type="ARBA" id="ARBA00023152"/>
    </source>
</evidence>
<dbReference type="InterPro" id="IPR015795">
    <property type="entry name" value="Pyrv_Knase_C"/>
</dbReference>
<dbReference type="SUPFAM" id="SSF51621">
    <property type="entry name" value="Phosphoenolpyruvate/pyruvate domain"/>
    <property type="match status" value="1"/>
</dbReference>
<dbReference type="Pfam" id="PF00224">
    <property type="entry name" value="PK"/>
    <property type="match status" value="1"/>
</dbReference>
<evidence type="ECO:0000259" key="15">
    <source>
        <dbReference type="Pfam" id="PF02887"/>
    </source>
</evidence>
<keyword evidence="9" id="KW-0067">ATP-binding</keyword>
<keyword evidence="17" id="KW-1185">Reference proteome</keyword>
<keyword evidence="10 13" id="KW-0460">Magnesium</keyword>
<keyword evidence="6" id="KW-0479">Metal-binding</keyword>
<evidence type="ECO:0000256" key="9">
    <source>
        <dbReference type="ARBA" id="ARBA00022840"/>
    </source>
</evidence>
<dbReference type="UniPathway" id="UPA00109">
    <property type="reaction ID" value="UER00188"/>
</dbReference>
<evidence type="ECO:0000256" key="7">
    <source>
        <dbReference type="ARBA" id="ARBA00022741"/>
    </source>
</evidence>
<dbReference type="SUPFAM" id="SSF50800">
    <property type="entry name" value="PK beta-barrel domain-like"/>
    <property type="match status" value="1"/>
</dbReference>
<evidence type="ECO:0000256" key="8">
    <source>
        <dbReference type="ARBA" id="ARBA00022777"/>
    </source>
</evidence>
<dbReference type="EC" id="2.7.1.40" evidence="4 13"/>
<dbReference type="GO" id="GO:0030955">
    <property type="term" value="F:potassium ion binding"/>
    <property type="evidence" value="ECO:0007669"/>
    <property type="project" value="InterPro"/>
</dbReference>
<proteinExistence type="inferred from homology"/>
<keyword evidence="11 13" id="KW-0324">Glycolysis</keyword>
<dbReference type="Gene3D" id="3.20.20.60">
    <property type="entry name" value="Phosphoenolpyruvate-binding domains"/>
    <property type="match status" value="1"/>
</dbReference>